<dbReference type="AlphaFoldDB" id="A0AA39JWR7"/>
<sequence length="76" mass="8667">MYDPFAYDVALLGIVFCHEFQHLTQFVPMLAPFLDSMVTDDLSRRFTAAQALAFLSDNWKEMISCRNGVLSVNLPH</sequence>
<reference evidence="1" key="1">
    <citation type="submission" date="2023-06" db="EMBL/GenBank/DDBJ databases">
        <authorList>
            <consortium name="Lawrence Berkeley National Laboratory"/>
            <person name="Ahrendt S."/>
            <person name="Sahu N."/>
            <person name="Indic B."/>
            <person name="Wong-Bajracharya J."/>
            <person name="Merenyi Z."/>
            <person name="Ke H.-M."/>
            <person name="Monk M."/>
            <person name="Kocsube S."/>
            <person name="Drula E."/>
            <person name="Lipzen A."/>
            <person name="Balint B."/>
            <person name="Henrissat B."/>
            <person name="Andreopoulos B."/>
            <person name="Martin F.M."/>
            <person name="Harder C.B."/>
            <person name="Rigling D."/>
            <person name="Ford K.L."/>
            <person name="Foster G.D."/>
            <person name="Pangilinan J."/>
            <person name="Papanicolaou A."/>
            <person name="Barry K."/>
            <person name="LaButti K."/>
            <person name="Viragh M."/>
            <person name="Koriabine M."/>
            <person name="Yan M."/>
            <person name="Riley R."/>
            <person name="Champramary S."/>
            <person name="Plett K.L."/>
            <person name="Tsai I.J."/>
            <person name="Slot J."/>
            <person name="Sipos G."/>
            <person name="Plett J."/>
            <person name="Nagy L.G."/>
            <person name="Grigoriev I.V."/>
        </authorList>
    </citation>
    <scope>NUCLEOTIDE SEQUENCE</scope>
    <source>
        <strain evidence="1">FPL87.14</strain>
    </source>
</reference>
<organism evidence="1 2">
    <name type="scientific">Armillaria borealis</name>
    <dbReference type="NCBI Taxonomy" id="47425"/>
    <lineage>
        <taxon>Eukaryota</taxon>
        <taxon>Fungi</taxon>
        <taxon>Dikarya</taxon>
        <taxon>Basidiomycota</taxon>
        <taxon>Agaricomycotina</taxon>
        <taxon>Agaricomycetes</taxon>
        <taxon>Agaricomycetidae</taxon>
        <taxon>Agaricales</taxon>
        <taxon>Marasmiineae</taxon>
        <taxon>Physalacriaceae</taxon>
        <taxon>Armillaria</taxon>
    </lineage>
</organism>
<comment type="caution">
    <text evidence="1">The sequence shown here is derived from an EMBL/GenBank/DDBJ whole genome shotgun (WGS) entry which is preliminary data.</text>
</comment>
<dbReference type="EMBL" id="JAUEPT010000007">
    <property type="protein sequence ID" value="KAK0450203.1"/>
    <property type="molecule type" value="Genomic_DNA"/>
</dbReference>
<gene>
    <name evidence="1" type="ORF">EV421DRAFT_1779527</name>
</gene>
<name>A0AA39JWR7_9AGAR</name>
<proteinExistence type="predicted"/>
<protein>
    <submittedName>
        <fullName evidence="1">Uncharacterized protein</fullName>
    </submittedName>
</protein>
<keyword evidence="2" id="KW-1185">Reference proteome</keyword>
<evidence type="ECO:0000313" key="2">
    <source>
        <dbReference type="Proteomes" id="UP001175226"/>
    </source>
</evidence>
<evidence type="ECO:0000313" key="1">
    <source>
        <dbReference type="EMBL" id="KAK0450203.1"/>
    </source>
</evidence>
<dbReference type="Proteomes" id="UP001175226">
    <property type="component" value="Unassembled WGS sequence"/>
</dbReference>
<accession>A0AA39JWR7</accession>